<proteinExistence type="predicted"/>
<dbReference type="EMBL" id="JAELYA010000001">
    <property type="protein sequence ID" value="MBO3274121.1"/>
    <property type="molecule type" value="Genomic_DNA"/>
</dbReference>
<keyword evidence="2" id="KW-1185">Reference proteome</keyword>
<evidence type="ECO:0000313" key="1">
    <source>
        <dbReference type="EMBL" id="MBO3274121.1"/>
    </source>
</evidence>
<name>A0ABS3TKD2_9PSED</name>
<comment type="caution">
    <text evidence="1">The sequence shown here is derived from an EMBL/GenBank/DDBJ whole genome shotgun (WGS) entry which is preliminary data.</text>
</comment>
<dbReference type="InterPro" id="IPR010877">
    <property type="entry name" value="Phage_Mu_Gp46"/>
</dbReference>
<dbReference type="Proteomes" id="UP000669060">
    <property type="component" value="Unassembled WGS sequence"/>
</dbReference>
<dbReference type="Pfam" id="PF07409">
    <property type="entry name" value="GP46"/>
    <property type="match status" value="1"/>
</dbReference>
<accession>A0ABS3TKD2</accession>
<gene>
    <name evidence="1" type="ORF">JFY56_02665</name>
</gene>
<dbReference type="RefSeq" id="WP_208311920.1">
    <property type="nucleotide sequence ID" value="NZ_JAELYA010000001.1"/>
</dbReference>
<sequence length="154" mass="17409">MDYALVMGDYFGDVVVVDEDLEADKGLETAVIVSLFTDRRAALDQLPVEFPADDLRGWWGDVAPQVEGDQTGSLLWLLAREKQLPATLARARQYAEDALRWMLEDKVAQQVVVAASWLATGWMLLQIDIYRPGGDVVRYRYGYEWASQAARRIV</sequence>
<evidence type="ECO:0000313" key="2">
    <source>
        <dbReference type="Proteomes" id="UP000669060"/>
    </source>
</evidence>
<protein>
    <submittedName>
        <fullName evidence="1">Phage GP46 family protein</fullName>
    </submittedName>
</protein>
<organism evidence="1 2">
    <name type="scientific">Pseudomonas schmalbachii</name>
    <dbReference type="NCBI Taxonomy" id="2816993"/>
    <lineage>
        <taxon>Bacteria</taxon>
        <taxon>Pseudomonadati</taxon>
        <taxon>Pseudomonadota</taxon>
        <taxon>Gammaproteobacteria</taxon>
        <taxon>Pseudomonadales</taxon>
        <taxon>Pseudomonadaceae</taxon>
        <taxon>Pseudomonas</taxon>
    </lineage>
</organism>
<reference evidence="1 2" key="1">
    <citation type="submission" date="2020-12" db="EMBL/GenBank/DDBJ databases">
        <title>Pseudomonas schmalbachii sp. nov. isolated from millipede gut.</title>
        <authorList>
            <person name="Shelomi M."/>
        </authorList>
    </citation>
    <scope>NUCLEOTIDE SEQUENCE [LARGE SCALE GENOMIC DNA]</scope>
    <source>
        <strain evidence="1 2">Milli4</strain>
    </source>
</reference>